<dbReference type="Pfam" id="PF21962">
    <property type="entry name" value="DUF6924"/>
    <property type="match status" value="1"/>
</dbReference>
<accession>A0A316V9B9</accession>
<sequence>MDPPVMLYNLGLSSTDLEDLMKEIRSTSYIDEVESGEGPREESPLYNEIVPAKEVPKDTSIESLLKHAGNPSVLAIADGKKDGVLIVEVKPDGKRNELRVAPKDVIEVSCNCRIANMDLLEFKAMADKTGSNVYDSKR</sequence>
<evidence type="ECO:0000313" key="3">
    <source>
        <dbReference type="Proteomes" id="UP000245771"/>
    </source>
</evidence>
<protein>
    <recommendedName>
        <fullName evidence="1">DUF6924 domain-containing protein</fullName>
    </recommendedName>
</protein>
<dbReference type="InParanoid" id="A0A316V9B9"/>
<dbReference type="Proteomes" id="UP000245771">
    <property type="component" value="Unassembled WGS sequence"/>
</dbReference>
<proteinExistence type="predicted"/>
<organism evidence="2 3">
    <name type="scientific">Meira miltonrushii</name>
    <dbReference type="NCBI Taxonomy" id="1280837"/>
    <lineage>
        <taxon>Eukaryota</taxon>
        <taxon>Fungi</taxon>
        <taxon>Dikarya</taxon>
        <taxon>Basidiomycota</taxon>
        <taxon>Ustilaginomycotina</taxon>
        <taxon>Exobasidiomycetes</taxon>
        <taxon>Exobasidiales</taxon>
        <taxon>Brachybasidiaceae</taxon>
        <taxon>Meira</taxon>
    </lineage>
</organism>
<dbReference type="RefSeq" id="XP_025353085.1">
    <property type="nucleotide sequence ID" value="XM_025500540.1"/>
</dbReference>
<dbReference type="GeneID" id="37022321"/>
<dbReference type="OrthoDB" id="3335062at2759"/>
<evidence type="ECO:0000259" key="1">
    <source>
        <dbReference type="Pfam" id="PF21962"/>
    </source>
</evidence>
<dbReference type="EMBL" id="KZ819605">
    <property type="protein sequence ID" value="PWN32783.1"/>
    <property type="molecule type" value="Genomic_DNA"/>
</dbReference>
<dbReference type="InterPro" id="IPR053832">
    <property type="entry name" value="DUF6924"/>
</dbReference>
<name>A0A316V9B9_9BASI</name>
<feature type="domain" description="DUF6924" evidence="1">
    <location>
        <begin position="62"/>
        <end position="130"/>
    </location>
</feature>
<keyword evidence="3" id="KW-1185">Reference proteome</keyword>
<evidence type="ECO:0000313" key="2">
    <source>
        <dbReference type="EMBL" id="PWN32783.1"/>
    </source>
</evidence>
<reference evidence="2 3" key="1">
    <citation type="journal article" date="2018" name="Mol. Biol. Evol.">
        <title>Broad Genomic Sampling Reveals a Smut Pathogenic Ancestry of the Fungal Clade Ustilaginomycotina.</title>
        <authorList>
            <person name="Kijpornyongpan T."/>
            <person name="Mondo S.J."/>
            <person name="Barry K."/>
            <person name="Sandor L."/>
            <person name="Lee J."/>
            <person name="Lipzen A."/>
            <person name="Pangilinan J."/>
            <person name="LaButti K."/>
            <person name="Hainaut M."/>
            <person name="Henrissat B."/>
            <person name="Grigoriev I.V."/>
            <person name="Spatafora J.W."/>
            <person name="Aime M.C."/>
        </authorList>
    </citation>
    <scope>NUCLEOTIDE SEQUENCE [LARGE SCALE GENOMIC DNA]</scope>
    <source>
        <strain evidence="2 3">MCA 3882</strain>
    </source>
</reference>
<gene>
    <name evidence="2" type="ORF">FA14DRAFT_174463</name>
</gene>
<dbReference type="AlphaFoldDB" id="A0A316V9B9"/>